<feature type="signal peptide" evidence="1">
    <location>
        <begin position="1"/>
        <end position="21"/>
    </location>
</feature>
<name>A0A839UWI0_9PROT</name>
<protein>
    <submittedName>
        <fullName evidence="3">Uncharacterized SAM-binding protein YcdF (DUF218 family)</fullName>
    </submittedName>
</protein>
<accession>A0A839UWI0</accession>
<dbReference type="Proteomes" id="UP000557688">
    <property type="component" value="Unassembled WGS sequence"/>
</dbReference>
<dbReference type="CDD" id="cd06259">
    <property type="entry name" value="YdcF-like"/>
    <property type="match status" value="1"/>
</dbReference>
<evidence type="ECO:0000313" key="4">
    <source>
        <dbReference type="Proteomes" id="UP000557688"/>
    </source>
</evidence>
<dbReference type="RefSeq" id="WP_266152636.1">
    <property type="nucleotide sequence ID" value="NZ_JACHXV010000006.1"/>
</dbReference>
<proteinExistence type="predicted"/>
<gene>
    <name evidence="3" type="ORF">FHR90_001982</name>
</gene>
<feature type="domain" description="DUF218" evidence="2">
    <location>
        <begin position="45"/>
        <end position="185"/>
    </location>
</feature>
<evidence type="ECO:0000313" key="3">
    <source>
        <dbReference type="EMBL" id="MBB3174146.1"/>
    </source>
</evidence>
<evidence type="ECO:0000256" key="1">
    <source>
        <dbReference type="SAM" id="SignalP"/>
    </source>
</evidence>
<reference evidence="3 4" key="1">
    <citation type="submission" date="2020-08" db="EMBL/GenBank/DDBJ databases">
        <title>Genomic Encyclopedia of Type Strains, Phase III (KMG-III): the genomes of soil and plant-associated and newly described type strains.</title>
        <authorList>
            <person name="Whitman W."/>
        </authorList>
    </citation>
    <scope>NUCLEOTIDE SEQUENCE [LARGE SCALE GENOMIC DNA]</scope>
    <source>
        <strain evidence="3 4">CECT 8088</strain>
    </source>
</reference>
<keyword evidence="4" id="KW-1185">Reference proteome</keyword>
<sequence length="203" mass="21451">MRPNVARGAALLCVLAGLAMAGGFAWFAHGALRTPPRPAQAPQADGLVVLTGGAGRIEAAMTLLIGGHARLLLISGVRPGVDLAELMPPSLALNRAALARLAPRITLGHTATDTVGNARETAAWARMNDLHSLVVVTAAYHLQRALSEIGRALPDVRLTGWPVTPPALQRPLSLHGWWLLAREYAKFLVVSAGLRGTHLREMG</sequence>
<evidence type="ECO:0000259" key="2">
    <source>
        <dbReference type="Pfam" id="PF02698"/>
    </source>
</evidence>
<feature type="chain" id="PRO_5032516076" evidence="1">
    <location>
        <begin position="22"/>
        <end position="203"/>
    </location>
</feature>
<dbReference type="EMBL" id="JACHXV010000006">
    <property type="protein sequence ID" value="MBB3174146.1"/>
    <property type="molecule type" value="Genomic_DNA"/>
</dbReference>
<comment type="caution">
    <text evidence="3">The sequence shown here is derived from an EMBL/GenBank/DDBJ whole genome shotgun (WGS) entry which is preliminary data.</text>
</comment>
<dbReference type="Pfam" id="PF02698">
    <property type="entry name" value="DUF218"/>
    <property type="match status" value="1"/>
</dbReference>
<organism evidence="3 4">
    <name type="scientific">Endobacter medicaginis</name>
    <dbReference type="NCBI Taxonomy" id="1181271"/>
    <lineage>
        <taxon>Bacteria</taxon>
        <taxon>Pseudomonadati</taxon>
        <taxon>Pseudomonadota</taxon>
        <taxon>Alphaproteobacteria</taxon>
        <taxon>Acetobacterales</taxon>
        <taxon>Acetobacteraceae</taxon>
        <taxon>Endobacter</taxon>
    </lineage>
</organism>
<dbReference type="InterPro" id="IPR003848">
    <property type="entry name" value="DUF218"/>
</dbReference>
<dbReference type="AlphaFoldDB" id="A0A839UWI0"/>
<keyword evidence="1" id="KW-0732">Signal</keyword>